<dbReference type="GO" id="GO:0042773">
    <property type="term" value="P:ATP synthesis coupled electron transport"/>
    <property type="evidence" value="ECO:0007669"/>
    <property type="project" value="InterPro"/>
</dbReference>
<dbReference type="GO" id="GO:0015990">
    <property type="term" value="P:electron transport coupled proton transport"/>
    <property type="evidence" value="ECO:0007669"/>
    <property type="project" value="TreeGrafter"/>
</dbReference>
<dbReference type="EMBL" id="AP018005">
    <property type="protein sequence ID" value="BBB15316.1"/>
    <property type="molecule type" value="Genomic_DNA"/>
</dbReference>
<dbReference type="KEGG" id="rvi:RVIR1_08270"/>
<dbReference type="NCBIfam" id="TIGR01974">
    <property type="entry name" value="NDH_I_L"/>
    <property type="match status" value="1"/>
</dbReference>
<evidence type="ECO:0000313" key="10">
    <source>
        <dbReference type="Proteomes" id="UP000282483"/>
    </source>
</evidence>
<dbReference type="PRINTS" id="PR01434">
    <property type="entry name" value="NADHDHGNASE5"/>
</dbReference>
<dbReference type="GO" id="GO:0003954">
    <property type="term" value="F:NADH dehydrogenase activity"/>
    <property type="evidence" value="ECO:0007669"/>
    <property type="project" value="TreeGrafter"/>
</dbReference>
<dbReference type="PRINTS" id="PR01435">
    <property type="entry name" value="NPOXDRDTASE5"/>
</dbReference>
<evidence type="ECO:0000256" key="5">
    <source>
        <dbReference type="RuleBase" id="RU000320"/>
    </source>
</evidence>
<feature type="transmembrane region" description="Helical" evidence="6">
    <location>
        <begin position="290"/>
        <end position="311"/>
    </location>
</feature>
<dbReference type="AlphaFoldDB" id="A0A2Z5UUI8"/>
<evidence type="ECO:0000259" key="8">
    <source>
        <dbReference type="Pfam" id="PF00662"/>
    </source>
</evidence>
<feature type="transmembrane region" description="Helical" evidence="6">
    <location>
        <begin position="626"/>
        <end position="645"/>
    </location>
</feature>
<keyword evidence="4 6" id="KW-0472">Membrane</keyword>
<dbReference type="Gene3D" id="1.20.5.2700">
    <property type="match status" value="1"/>
</dbReference>
<evidence type="ECO:0000313" key="9">
    <source>
        <dbReference type="EMBL" id="BBB15316.1"/>
    </source>
</evidence>
<dbReference type="Pfam" id="PF00361">
    <property type="entry name" value="Proton_antipo_M"/>
    <property type="match status" value="1"/>
</dbReference>
<feature type="transmembrane region" description="Helical" evidence="6">
    <location>
        <begin position="80"/>
        <end position="107"/>
    </location>
</feature>
<feature type="transmembrane region" description="Helical" evidence="6">
    <location>
        <begin position="470"/>
        <end position="490"/>
    </location>
</feature>
<dbReference type="Proteomes" id="UP000282483">
    <property type="component" value="Chromosome"/>
</dbReference>
<dbReference type="PANTHER" id="PTHR42829">
    <property type="entry name" value="NADH-UBIQUINONE OXIDOREDUCTASE CHAIN 5"/>
    <property type="match status" value="1"/>
</dbReference>
<feature type="transmembrane region" description="Helical" evidence="6">
    <location>
        <begin position="529"/>
        <end position="548"/>
    </location>
</feature>
<dbReference type="GO" id="GO:0016020">
    <property type="term" value="C:membrane"/>
    <property type="evidence" value="ECO:0007669"/>
    <property type="project" value="UniProtKB-SubCell"/>
</dbReference>
<keyword evidence="10" id="KW-1185">Reference proteome</keyword>
<feature type="transmembrane region" description="Helical" evidence="6">
    <location>
        <begin position="36"/>
        <end position="60"/>
    </location>
</feature>
<evidence type="ECO:0000256" key="1">
    <source>
        <dbReference type="ARBA" id="ARBA00004127"/>
    </source>
</evidence>
<feature type="domain" description="NADH-Ubiquinone oxidoreductase (complex I) chain 5 N-terminal" evidence="8">
    <location>
        <begin position="70"/>
        <end position="120"/>
    </location>
</feature>
<dbReference type="Pfam" id="PF00662">
    <property type="entry name" value="Proton_antipo_N"/>
    <property type="match status" value="1"/>
</dbReference>
<dbReference type="NCBIfam" id="NF005141">
    <property type="entry name" value="PRK06590.1"/>
    <property type="match status" value="1"/>
</dbReference>
<feature type="transmembrane region" description="Helical" evidence="6">
    <location>
        <begin position="387"/>
        <end position="406"/>
    </location>
</feature>
<comment type="subcellular location">
    <subcellularLocation>
        <location evidence="1">Endomembrane system</location>
        <topology evidence="1">Multi-pass membrane protein</topology>
    </subcellularLocation>
    <subcellularLocation>
        <location evidence="5">Membrane</location>
        <topology evidence="5">Multi-pass membrane protein</topology>
    </subcellularLocation>
</comment>
<dbReference type="InterPro" id="IPR001750">
    <property type="entry name" value="ND/Mrp_TM"/>
</dbReference>
<dbReference type="RefSeq" id="WP_126322781.1">
    <property type="nucleotide sequence ID" value="NZ_AP018005.1"/>
</dbReference>
<dbReference type="OrthoDB" id="9811798at2"/>
<proteinExistence type="predicted"/>
<organism evidence="9 10">
    <name type="scientific">Candidatus Rickettsiella viridis</name>
    <dbReference type="NCBI Taxonomy" id="676208"/>
    <lineage>
        <taxon>Bacteria</taxon>
        <taxon>Pseudomonadati</taxon>
        <taxon>Pseudomonadota</taxon>
        <taxon>Gammaproteobacteria</taxon>
        <taxon>Legionellales</taxon>
        <taxon>Coxiellaceae</taxon>
        <taxon>Rickettsiella</taxon>
    </lineage>
</organism>
<accession>A0A2Z5UUI8</accession>
<dbReference type="InterPro" id="IPR018393">
    <property type="entry name" value="NADHpl_OxRdtase_5_subgr"/>
</dbReference>
<evidence type="ECO:0000256" key="4">
    <source>
        <dbReference type="ARBA" id="ARBA00023136"/>
    </source>
</evidence>
<feature type="transmembrane region" description="Helical" evidence="6">
    <location>
        <begin position="426"/>
        <end position="450"/>
    </location>
</feature>
<name>A0A2Z5UUI8_9COXI</name>
<evidence type="ECO:0000256" key="2">
    <source>
        <dbReference type="ARBA" id="ARBA00022692"/>
    </source>
</evidence>
<gene>
    <name evidence="9" type="primary">nuoL</name>
    <name evidence="9" type="ORF">RVIR1_08270</name>
</gene>
<dbReference type="GO" id="GO:0012505">
    <property type="term" value="C:endomembrane system"/>
    <property type="evidence" value="ECO:0007669"/>
    <property type="project" value="UniProtKB-SubCell"/>
</dbReference>
<feature type="transmembrane region" description="Helical" evidence="6">
    <location>
        <begin position="215"/>
        <end position="239"/>
    </location>
</feature>
<keyword evidence="3 6" id="KW-1133">Transmembrane helix</keyword>
<feature type="transmembrane region" description="Helical" evidence="6">
    <location>
        <begin position="119"/>
        <end position="136"/>
    </location>
</feature>
<reference evidence="9 10" key="1">
    <citation type="submission" date="2017-03" db="EMBL/GenBank/DDBJ databases">
        <title>The genome sequence of Candidatus Rickettsiella viridis.</title>
        <authorList>
            <person name="Nikoh N."/>
            <person name="Tsuchida T."/>
            <person name="Yamaguchi K."/>
            <person name="Maeda T."/>
            <person name="Shigenobu S."/>
            <person name="Fukatsu T."/>
        </authorList>
    </citation>
    <scope>NUCLEOTIDE SEQUENCE [LARGE SCALE GENOMIC DNA]</scope>
    <source>
        <strain evidence="9 10">Ap-RA04</strain>
    </source>
</reference>
<dbReference type="PANTHER" id="PTHR42829:SF2">
    <property type="entry name" value="NADH-UBIQUINONE OXIDOREDUCTASE CHAIN 5"/>
    <property type="match status" value="1"/>
</dbReference>
<keyword evidence="2 5" id="KW-0812">Transmembrane</keyword>
<evidence type="ECO:0000256" key="3">
    <source>
        <dbReference type="ARBA" id="ARBA00022989"/>
    </source>
</evidence>
<dbReference type="InterPro" id="IPR003945">
    <property type="entry name" value="NU5C-like"/>
</dbReference>
<dbReference type="GO" id="GO:0008137">
    <property type="term" value="F:NADH dehydrogenase (ubiquinone) activity"/>
    <property type="evidence" value="ECO:0007669"/>
    <property type="project" value="InterPro"/>
</dbReference>
<evidence type="ECO:0000259" key="7">
    <source>
        <dbReference type="Pfam" id="PF00361"/>
    </source>
</evidence>
<dbReference type="InterPro" id="IPR001516">
    <property type="entry name" value="Proton_antipo_N"/>
</dbReference>
<sequence length="646" mass="71628">MNVQLLNVLLVLFPLFGALIAGLGGKRISNQVAHTVTIAGVAVAFAISLYFAYLLFVQHIGVQDHNLYIWGLTGRFRFDIGFLVDPLTGVMFLIVTFVSLLVHIYSIAYMAGDPGYKRFFSYMSAFTFAMLMLVSANNFLQLYFGWEAVGLVSYLLIGFWFKKESANAGSFKAFLVNRIGDFGFLLGIALLFNYFGRLDYLAVFHAVPAIQHATLSIFPGTQCSVTSLICFLLFIGAMGKSAQMPLHVWLPESMEGPTPISALIHAATMVTAGVYLVARLSPLYEYSTTVLNVILVLGASTALFMGLIAIVQNDIKRVIAYSTLSQLGYMMVALGASAYAAGIFHLVTHAFFKALLFLAAGSVILAMHHEQDMRKMGGLRKFMPITYSTFLIGALALTAVPPFAGYYSKDAIIEAVHLSHLSAAPYAYYCVLIGAFVTALYTFRAFFMVFHTNERFSAEQRKHIHESPGVVKIALIALAIPSLLAGYLLAGPFLKAHGFLSSILFVLPEHKQIIPLEPFAMKAFLIDHLALLFALVGIAIAWLCYSRIPTLPDKLKKRFVWLYQLLVRKYGFDEFNQTVFADGGRRLAKLFFRGDANLLDHYLVNGAGRRISWLSSVLRHLQSGYLYQYSWVMIAGIVIFLLIFAL</sequence>
<feature type="transmembrane region" description="Helical" evidence="6">
    <location>
        <begin position="318"/>
        <end position="340"/>
    </location>
</feature>
<feature type="domain" description="NADH:quinone oxidoreductase/Mrp antiporter transmembrane" evidence="7">
    <location>
        <begin position="136"/>
        <end position="421"/>
    </location>
</feature>
<evidence type="ECO:0000256" key="6">
    <source>
        <dbReference type="SAM" id="Phobius"/>
    </source>
</evidence>
<feature type="transmembrane region" description="Helical" evidence="6">
    <location>
        <begin position="173"/>
        <end position="195"/>
    </location>
</feature>
<feature type="transmembrane region" description="Helical" evidence="6">
    <location>
        <begin position="346"/>
        <end position="366"/>
    </location>
</feature>
<feature type="transmembrane region" description="Helical" evidence="6">
    <location>
        <begin position="6"/>
        <end position="24"/>
    </location>
</feature>
<feature type="transmembrane region" description="Helical" evidence="6">
    <location>
        <begin position="142"/>
        <end position="161"/>
    </location>
</feature>
<feature type="transmembrane region" description="Helical" evidence="6">
    <location>
        <begin position="260"/>
        <end position="278"/>
    </location>
</feature>
<protein>
    <submittedName>
        <fullName evidence="9">NADH-quinone oxidoreductase chain L</fullName>
    </submittedName>
</protein>